<dbReference type="SUPFAM" id="SSF46785">
    <property type="entry name" value="Winged helix' DNA-binding domain"/>
    <property type="match status" value="1"/>
</dbReference>
<gene>
    <name evidence="1" type="ORF">BB31_04535</name>
</gene>
<evidence type="ECO:0008006" key="3">
    <source>
        <dbReference type="Google" id="ProtNLM"/>
    </source>
</evidence>
<sequence>MLRIHFTLADLAGIRIARRPDPLWEVLMSVYSLRKTRTEIVLGGWRSQTRQRLTPSTRPLLDLVPASGSSPDFLTPPGGGTLPERIDALLSTPRSRLTADFAHLARERPLPSWTVDLAEGRPPALRMVAHALWEYFHACLEPHWDAIATAVRHDHTRRAQLMADQGIDAVLSTLSPAATWRFPVLSIDYLFDQDVRLDGRGLLLQPVVFGRGPNPTTLIDPALPPVLAYSVPLAPGVITPAEPARRRAADPIVALLGTTRTRILRALDTTEATTTELARRAATPLPTASRHATALRDANLITSHRHKNMMIHAITPLGTALLRGRQPRLN</sequence>
<dbReference type="PANTHER" id="PTHR43132:SF8">
    <property type="entry name" value="HTH-TYPE TRANSCRIPTIONAL REGULATOR KMTR"/>
    <property type="match status" value="1"/>
</dbReference>
<proteinExistence type="predicted"/>
<accession>A0A2P2FZT6</accession>
<dbReference type="Proteomes" id="UP000256220">
    <property type="component" value="Unassembled WGS sequence"/>
</dbReference>
<comment type="caution">
    <text evidence="1">The sequence shown here is derived from an EMBL/GenBank/DDBJ whole genome shotgun (WGS) entry which is preliminary data.</text>
</comment>
<dbReference type="PANTHER" id="PTHR43132">
    <property type="entry name" value="ARSENICAL RESISTANCE OPERON REPRESSOR ARSR-RELATED"/>
    <property type="match status" value="1"/>
</dbReference>
<keyword evidence="2" id="KW-1185">Reference proteome</keyword>
<evidence type="ECO:0000313" key="2">
    <source>
        <dbReference type="Proteomes" id="UP000256220"/>
    </source>
</evidence>
<dbReference type="Pfam" id="PF12840">
    <property type="entry name" value="HTH_20"/>
    <property type="match status" value="1"/>
</dbReference>
<dbReference type="InterPro" id="IPR036388">
    <property type="entry name" value="WH-like_DNA-bd_sf"/>
</dbReference>
<evidence type="ECO:0000313" key="1">
    <source>
        <dbReference type="EMBL" id="KFU82229.1"/>
    </source>
</evidence>
<dbReference type="Gene3D" id="1.10.10.10">
    <property type="entry name" value="Winged helix-like DNA-binding domain superfamily/Winged helix DNA-binding domain"/>
    <property type="match status" value="1"/>
</dbReference>
<dbReference type="InterPro" id="IPR036390">
    <property type="entry name" value="WH_DNA-bd_sf"/>
</dbReference>
<dbReference type="AlphaFoldDB" id="A0A2P2FZT6"/>
<protein>
    <recommendedName>
        <fullName evidence="3">HTH arsR-type domain-containing protein</fullName>
    </recommendedName>
</protein>
<organism evidence="1 2">
    <name type="scientific">Amycolatopsis lurida NRRL 2430</name>
    <dbReference type="NCBI Taxonomy" id="1460371"/>
    <lineage>
        <taxon>Bacteria</taxon>
        <taxon>Bacillati</taxon>
        <taxon>Actinomycetota</taxon>
        <taxon>Actinomycetes</taxon>
        <taxon>Pseudonocardiales</taxon>
        <taxon>Pseudonocardiaceae</taxon>
        <taxon>Amycolatopsis</taxon>
    </lineage>
</organism>
<reference evidence="1 2" key="1">
    <citation type="journal article" date="2014" name="Genome Announc.">
        <title>Draft Genome Sequence of Amycolatopsis lurida NRRL 2430, Producer of the Glycopeptide Family Antibiotic Ristocetin.</title>
        <authorList>
            <person name="Kwun M.J."/>
            <person name="Hong H.J."/>
        </authorList>
    </citation>
    <scope>NUCLEOTIDE SEQUENCE [LARGE SCALE GENOMIC DNA]</scope>
    <source>
        <strain evidence="1 2">NRRL 2430</strain>
    </source>
</reference>
<dbReference type="EMBL" id="JFBM01000003">
    <property type="protein sequence ID" value="KFU82229.1"/>
    <property type="molecule type" value="Genomic_DNA"/>
</dbReference>
<name>A0A2P2FZT6_AMYLU</name>
<dbReference type="InterPro" id="IPR051011">
    <property type="entry name" value="Metal_resp_trans_reg"/>
</dbReference>